<proteinExistence type="predicted"/>
<organism evidence="1">
    <name type="scientific">bioreactor metagenome</name>
    <dbReference type="NCBI Taxonomy" id="1076179"/>
    <lineage>
        <taxon>unclassified sequences</taxon>
        <taxon>metagenomes</taxon>
        <taxon>ecological metagenomes</taxon>
    </lineage>
</organism>
<gene>
    <name evidence="1" type="ORF">SDC9_201418</name>
</gene>
<reference evidence="1" key="1">
    <citation type="submission" date="2019-08" db="EMBL/GenBank/DDBJ databases">
        <authorList>
            <person name="Kucharzyk K."/>
            <person name="Murdoch R.W."/>
            <person name="Higgins S."/>
            <person name="Loffler F."/>
        </authorList>
    </citation>
    <scope>NUCLEOTIDE SEQUENCE</scope>
</reference>
<evidence type="ECO:0000313" key="1">
    <source>
        <dbReference type="EMBL" id="MPN53752.1"/>
    </source>
</evidence>
<accession>A0A645ISF1</accession>
<protein>
    <submittedName>
        <fullName evidence="1">Uncharacterized protein</fullName>
    </submittedName>
</protein>
<name>A0A645ISF1_9ZZZZ</name>
<comment type="caution">
    <text evidence="1">The sequence shown here is derived from an EMBL/GenBank/DDBJ whole genome shotgun (WGS) entry which is preliminary data.</text>
</comment>
<dbReference type="AlphaFoldDB" id="A0A645ISF1"/>
<sequence length="109" mass="12442">MQVVFVPVHYKGKIQVAHVVEYGAAARYPARELPLLLQQEVVPAFRPGVLVLADDHRIFMGVKIQDDLPRGDAAEHDLFQRERCVRVVGLRGMNIRPGDHRRLLPAFFF</sequence>
<dbReference type="EMBL" id="VSSQ01121216">
    <property type="protein sequence ID" value="MPN53752.1"/>
    <property type="molecule type" value="Genomic_DNA"/>
</dbReference>